<protein>
    <submittedName>
        <fullName evidence="2">Uncharacterized protein</fullName>
    </submittedName>
</protein>
<keyword evidence="1" id="KW-0472">Membrane</keyword>
<reference evidence="2 3" key="1">
    <citation type="submission" date="2015-06" db="EMBL/GenBank/DDBJ databases">
        <title>Draft genome of the ant-associated black yeast Phialophora attae CBS 131958.</title>
        <authorList>
            <person name="Moreno L.F."/>
            <person name="Stielow B.J."/>
            <person name="de Hoog S."/>
            <person name="Vicente V.A."/>
            <person name="Weiss V.A."/>
            <person name="de Vries M."/>
            <person name="Cruz L.M."/>
            <person name="Souza E.M."/>
        </authorList>
    </citation>
    <scope>NUCLEOTIDE SEQUENCE [LARGE SCALE GENOMIC DNA]</scope>
    <source>
        <strain evidence="2 3">CBS 131958</strain>
    </source>
</reference>
<keyword evidence="1" id="KW-0812">Transmembrane</keyword>
<keyword evidence="3" id="KW-1185">Reference proteome</keyword>
<dbReference type="Proteomes" id="UP000038010">
    <property type="component" value="Unassembled WGS sequence"/>
</dbReference>
<keyword evidence="1" id="KW-1133">Transmembrane helix</keyword>
<evidence type="ECO:0000256" key="1">
    <source>
        <dbReference type="SAM" id="Phobius"/>
    </source>
</evidence>
<dbReference type="VEuPathDB" id="FungiDB:AB675_10869"/>
<dbReference type="OrthoDB" id="5230947at2759"/>
<dbReference type="RefSeq" id="XP_018000858.1">
    <property type="nucleotide sequence ID" value="XM_018139668.1"/>
</dbReference>
<dbReference type="GeneID" id="28731548"/>
<organism evidence="2 3">
    <name type="scientific">Cyphellophora attinorum</name>
    <dbReference type="NCBI Taxonomy" id="1664694"/>
    <lineage>
        <taxon>Eukaryota</taxon>
        <taxon>Fungi</taxon>
        <taxon>Dikarya</taxon>
        <taxon>Ascomycota</taxon>
        <taxon>Pezizomycotina</taxon>
        <taxon>Eurotiomycetes</taxon>
        <taxon>Chaetothyriomycetidae</taxon>
        <taxon>Chaetothyriales</taxon>
        <taxon>Cyphellophoraceae</taxon>
        <taxon>Cyphellophora</taxon>
    </lineage>
</organism>
<dbReference type="AlphaFoldDB" id="A0A0N1HAK0"/>
<evidence type="ECO:0000313" key="2">
    <source>
        <dbReference type="EMBL" id="KPI40895.1"/>
    </source>
</evidence>
<proteinExistence type="predicted"/>
<name>A0A0N1HAK0_9EURO</name>
<sequence>MGAVVSCIRGMLQAIGNGIMAVIRGIGAILTGIVNAIVSFFSVLPPHDEKQSMISDSLLRESIATEKGTNGLCERVLGDMRTE</sequence>
<dbReference type="EMBL" id="LFJN01000011">
    <property type="protein sequence ID" value="KPI40895.1"/>
    <property type="molecule type" value="Genomic_DNA"/>
</dbReference>
<comment type="caution">
    <text evidence="2">The sequence shown here is derived from an EMBL/GenBank/DDBJ whole genome shotgun (WGS) entry which is preliminary data.</text>
</comment>
<feature type="transmembrane region" description="Helical" evidence="1">
    <location>
        <begin position="21"/>
        <end position="44"/>
    </location>
</feature>
<accession>A0A0N1HAK0</accession>
<gene>
    <name evidence="2" type="ORF">AB675_10869</name>
</gene>
<evidence type="ECO:0000313" key="3">
    <source>
        <dbReference type="Proteomes" id="UP000038010"/>
    </source>
</evidence>